<dbReference type="EMBL" id="LAPT01000101">
    <property type="protein sequence ID" value="PXF29690.1"/>
    <property type="molecule type" value="Genomic_DNA"/>
</dbReference>
<evidence type="ECO:0000313" key="2">
    <source>
        <dbReference type="EMBL" id="PXF29690.1"/>
    </source>
</evidence>
<protein>
    <recommendedName>
        <fullName evidence="1">DUF4123 domain-containing protein</fullName>
    </recommendedName>
</protein>
<dbReference type="InterPro" id="IPR025391">
    <property type="entry name" value="DUF4123"/>
</dbReference>
<evidence type="ECO:0000313" key="3">
    <source>
        <dbReference type="Proteomes" id="UP000248090"/>
    </source>
</evidence>
<keyword evidence="3" id="KW-1185">Reference proteome</keyword>
<gene>
    <name evidence="2" type="ORF">WH50_19295</name>
</gene>
<dbReference type="RefSeq" id="WP_110188955.1">
    <property type="nucleotide sequence ID" value="NZ_CP177354.1"/>
</dbReference>
<accession>A0ABX5LVQ1</accession>
<sequence length="279" mass="31955">MTRIIPPPRPVTPQPQPITSKILRQGYAFAQPGWQLPLQRLPLHDLKLALLIDTPRLWGWLTIVCDDQHYLGWDGLYENTPLDDTLDDCSPTLVGIQHDADLFQRWLNDPDWARGALLISYRCEREVLVNHLRSLVWMKQRGKDLLMRYYAPDILDSWASTLTDDELDALLGPAECWAWLSPLQHQQYGLHHYHWDTSLPRCWSWMAHTPTASGAVVKSGSSQVHNHGWFHLSEAQIDALDRHDAVIRQREQAARGATATTAFQNYIDDWLGAGTEDTP</sequence>
<organism evidence="2 3">
    <name type="scientific">Pokkaliibacter plantistimulans</name>
    <dbReference type="NCBI Taxonomy" id="1635171"/>
    <lineage>
        <taxon>Bacteria</taxon>
        <taxon>Pseudomonadati</taxon>
        <taxon>Pseudomonadota</taxon>
        <taxon>Gammaproteobacteria</taxon>
        <taxon>Oceanospirillales</taxon>
        <taxon>Balneatrichaceae</taxon>
        <taxon>Pokkaliibacter</taxon>
    </lineage>
</organism>
<feature type="domain" description="DUF4123" evidence="1">
    <location>
        <begin position="74"/>
        <end position="168"/>
    </location>
</feature>
<comment type="caution">
    <text evidence="2">The sequence shown here is derived from an EMBL/GenBank/DDBJ whole genome shotgun (WGS) entry which is preliminary data.</text>
</comment>
<proteinExistence type="predicted"/>
<name>A0ABX5LVQ1_9GAMM</name>
<dbReference type="Proteomes" id="UP000248090">
    <property type="component" value="Unassembled WGS sequence"/>
</dbReference>
<reference evidence="2 3" key="1">
    <citation type="submission" date="2015-03" db="EMBL/GenBank/DDBJ databases">
        <authorList>
            <person name="Krishnan R."/>
            <person name="Midha S."/>
            <person name="Patil P.B."/>
            <person name="Rameshkumar N."/>
        </authorList>
    </citation>
    <scope>NUCLEOTIDE SEQUENCE [LARGE SCALE GENOMIC DNA]</scope>
    <source>
        <strain evidence="2 3">L1E11</strain>
    </source>
</reference>
<dbReference type="Pfam" id="PF13503">
    <property type="entry name" value="DUF4123"/>
    <property type="match status" value="1"/>
</dbReference>
<evidence type="ECO:0000259" key="1">
    <source>
        <dbReference type="Pfam" id="PF13503"/>
    </source>
</evidence>